<evidence type="ECO:0000256" key="4">
    <source>
        <dbReference type="ARBA" id="ARBA00022723"/>
    </source>
</evidence>
<feature type="domain" description="Endonuclease/exonuclease/phosphatase" evidence="9">
    <location>
        <begin position="50"/>
        <end position="313"/>
    </location>
</feature>
<evidence type="ECO:0000256" key="7">
    <source>
        <dbReference type="ARBA" id="ARBA00022842"/>
    </source>
</evidence>
<dbReference type="GO" id="GO:0004519">
    <property type="term" value="F:endonuclease activity"/>
    <property type="evidence" value="ECO:0007669"/>
    <property type="project" value="UniProtKB-KW"/>
</dbReference>
<dbReference type="EMBL" id="MK071982">
    <property type="protein sequence ID" value="AYV75967.1"/>
    <property type="molecule type" value="Genomic_DNA"/>
</dbReference>
<dbReference type="GO" id="GO:0004527">
    <property type="term" value="F:exonuclease activity"/>
    <property type="evidence" value="ECO:0007669"/>
    <property type="project" value="UniProtKB-KW"/>
</dbReference>
<organism evidence="10">
    <name type="scientific">Terrestrivirus sp</name>
    <dbReference type="NCBI Taxonomy" id="2487775"/>
    <lineage>
        <taxon>Viruses</taxon>
        <taxon>Varidnaviria</taxon>
        <taxon>Bamfordvirae</taxon>
        <taxon>Nucleocytoviricota</taxon>
        <taxon>Megaviricetes</taxon>
        <taxon>Imitervirales</taxon>
        <taxon>Mimiviridae</taxon>
        <taxon>Klosneuvirinae</taxon>
    </lineage>
</organism>
<dbReference type="GO" id="GO:0003697">
    <property type="term" value="F:single-stranded DNA binding"/>
    <property type="evidence" value="ECO:0007669"/>
    <property type="project" value="TreeGrafter"/>
</dbReference>
<evidence type="ECO:0000256" key="1">
    <source>
        <dbReference type="ARBA" id="ARBA00001936"/>
    </source>
</evidence>
<protein>
    <submittedName>
        <fullName evidence="10">Endonuclease/exonuclease/phosphatase family protein</fullName>
    </submittedName>
</protein>
<proteinExistence type="predicted"/>
<evidence type="ECO:0000313" key="10">
    <source>
        <dbReference type="EMBL" id="AYV75967.1"/>
    </source>
</evidence>
<reference evidence="10" key="1">
    <citation type="submission" date="2018-10" db="EMBL/GenBank/DDBJ databases">
        <title>Hidden diversity of soil giant viruses.</title>
        <authorList>
            <person name="Schulz F."/>
            <person name="Alteio L."/>
            <person name="Goudeau D."/>
            <person name="Ryan E.M."/>
            <person name="Malmstrom R.R."/>
            <person name="Blanchard J."/>
            <person name="Woyke T."/>
        </authorList>
    </citation>
    <scope>NUCLEOTIDE SEQUENCE</scope>
    <source>
        <strain evidence="10">TEV1</strain>
    </source>
</reference>
<keyword evidence="10" id="KW-0255">Endonuclease</keyword>
<keyword evidence="10" id="KW-0269">Exonuclease</keyword>
<comment type="cofactor">
    <cofactor evidence="1">
        <name>Mn(2+)</name>
        <dbReference type="ChEBI" id="CHEBI:29035"/>
    </cofactor>
</comment>
<dbReference type="Pfam" id="PF03372">
    <property type="entry name" value="Exo_endo_phos"/>
    <property type="match status" value="1"/>
</dbReference>
<dbReference type="PANTHER" id="PTHR15822">
    <property type="entry name" value="TRAF AND TNF RECEPTOR-ASSOCIATED PROTEIN"/>
    <property type="match status" value="1"/>
</dbReference>
<dbReference type="PANTHER" id="PTHR15822:SF4">
    <property type="entry name" value="TYROSYL-DNA PHOSPHODIESTERASE 2"/>
    <property type="match status" value="1"/>
</dbReference>
<keyword evidence="5" id="KW-0227">DNA damage</keyword>
<dbReference type="InterPro" id="IPR005135">
    <property type="entry name" value="Endo/exonuclease/phosphatase"/>
</dbReference>
<dbReference type="GO" id="GO:0070260">
    <property type="term" value="F:5'-tyrosyl-DNA phosphodiesterase activity"/>
    <property type="evidence" value="ECO:0007669"/>
    <property type="project" value="TreeGrafter"/>
</dbReference>
<evidence type="ECO:0000256" key="5">
    <source>
        <dbReference type="ARBA" id="ARBA00022763"/>
    </source>
</evidence>
<dbReference type="GO" id="GO:0006302">
    <property type="term" value="P:double-strand break repair"/>
    <property type="evidence" value="ECO:0007669"/>
    <property type="project" value="TreeGrafter"/>
</dbReference>
<keyword evidence="4" id="KW-0479">Metal-binding</keyword>
<accession>A0A3G4ZM95</accession>
<evidence type="ECO:0000256" key="8">
    <source>
        <dbReference type="ARBA" id="ARBA00023204"/>
    </source>
</evidence>
<comment type="cofactor">
    <cofactor evidence="2">
        <name>Mg(2+)</name>
        <dbReference type="ChEBI" id="CHEBI:18420"/>
    </cofactor>
</comment>
<dbReference type="SUPFAM" id="SSF56219">
    <property type="entry name" value="DNase I-like"/>
    <property type="match status" value="1"/>
</dbReference>
<dbReference type="GO" id="GO:0046872">
    <property type="term" value="F:metal ion binding"/>
    <property type="evidence" value="ECO:0007669"/>
    <property type="project" value="UniProtKB-KW"/>
</dbReference>
<keyword evidence="3" id="KW-0540">Nuclease</keyword>
<dbReference type="InterPro" id="IPR051547">
    <property type="entry name" value="TDP2-like"/>
</dbReference>
<keyword evidence="7" id="KW-0460">Magnesium</keyword>
<sequence>MNRKENIIANSPFYRDTYDDSSIPHNKQPHDKLSHDKFETENSRNSFIVMSYNIWFDEKDRNIRTDALVCTIRKHCPDVVCLQEVIPEIYEKLKNLLHEYKYYFPNNLKNRYGCVIFSKYMITQYYDDYYPNTKMGRNLLAINIKYNLLSKNISTNSNNSNNSKNDIYDKLEVTPIDITIATSHFESLFDNSNMNVEKIEQYIYANNILNKLYDEGNPVILCSDTNLLPQEEKYFFPDRWVDVFTEDGENPLKKFTYDTRENKNLLMRNIKEIRSRIDRIVYRGGLTLKADGFRMIKGPIKCSNNCEVEPSDHFGIIARFNVSDSEIEI</sequence>
<gene>
    <name evidence="10" type="ORF">Terrestrivirus4_15</name>
</gene>
<dbReference type="InterPro" id="IPR036691">
    <property type="entry name" value="Endo/exonu/phosph_ase_sf"/>
</dbReference>
<keyword evidence="8" id="KW-0234">DNA repair</keyword>
<evidence type="ECO:0000259" key="9">
    <source>
        <dbReference type="Pfam" id="PF03372"/>
    </source>
</evidence>
<evidence type="ECO:0000256" key="2">
    <source>
        <dbReference type="ARBA" id="ARBA00001946"/>
    </source>
</evidence>
<evidence type="ECO:0000256" key="6">
    <source>
        <dbReference type="ARBA" id="ARBA00022801"/>
    </source>
</evidence>
<keyword evidence="6" id="KW-0378">Hydrolase</keyword>
<evidence type="ECO:0000256" key="3">
    <source>
        <dbReference type="ARBA" id="ARBA00022722"/>
    </source>
</evidence>
<name>A0A3G4ZM95_9VIRU</name>
<dbReference type="Gene3D" id="3.60.10.10">
    <property type="entry name" value="Endonuclease/exonuclease/phosphatase"/>
    <property type="match status" value="1"/>
</dbReference>